<dbReference type="PROSITE" id="PS51013">
    <property type="entry name" value="PANNEXIN"/>
    <property type="match status" value="1"/>
</dbReference>
<evidence type="ECO:0000256" key="5">
    <source>
        <dbReference type="ARBA" id="ARBA00022692"/>
    </source>
</evidence>
<keyword evidence="4" id="KW-1003">Cell membrane</keyword>
<evidence type="ECO:0000313" key="14">
    <source>
        <dbReference type="Proteomes" id="UP001054837"/>
    </source>
</evidence>
<keyword evidence="9 12" id="KW-0406">Ion transport</keyword>
<evidence type="ECO:0000256" key="3">
    <source>
        <dbReference type="ARBA" id="ARBA00022448"/>
    </source>
</evidence>
<dbReference type="InterPro" id="IPR000990">
    <property type="entry name" value="Innexin"/>
</dbReference>
<dbReference type="EMBL" id="BPLQ01003870">
    <property type="protein sequence ID" value="GIY03993.1"/>
    <property type="molecule type" value="Genomic_DNA"/>
</dbReference>
<keyword evidence="10 12" id="KW-0472">Membrane</keyword>
<keyword evidence="8 12" id="KW-1133">Transmembrane helix</keyword>
<evidence type="ECO:0000256" key="8">
    <source>
        <dbReference type="ARBA" id="ARBA00022989"/>
    </source>
</evidence>
<evidence type="ECO:0000256" key="2">
    <source>
        <dbReference type="ARBA" id="ARBA00004651"/>
    </source>
</evidence>
<evidence type="ECO:0000256" key="7">
    <source>
        <dbReference type="ARBA" id="ARBA00022949"/>
    </source>
</evidence>
<keyword evidence="3 12" id="KW-0813">Transport</keyword>
<dbReference type="PANTHER" id="PTHR11893">
    <property type="entry name" value="INNEXIN"/>
    <property type="match status" value="1"/>
</dbReference>
<comment type="caution">
    <text evidence="12">Lacks conserved residue(s) required for the propagation of feature annotation.</text>
</comment>
<comment type="caution">
    <text evidence="13">The sequence shown here is derived from an EMBL/GenBank/DDBJ whole genome shotgun (WGS) entry which is preliminary data.</text>
</comment>
<dbReference type="GO" id="GO:0034220">
    <property type="term" value="P:monoatomic ion transmembrane transport"/>
    <property type="evidence" value="ECO:0007669"/>
    <property type="project" value="UniProtKB-KW"/>
</dbReference>
<keyword evidence="7" id="KW-0965">Cell junction</keyword>
<evidence type="ECO:0000256" key="11">
    <source>
        <dbReference type="ARBA" id="ARBA00023303"/>
    </source>
</evidence>
<dbReference type="GO" id="GO:0005886">
    <property type="term" value="C:plasma membrane"/>
    <property type="evidence" value="ECO:0007669"/>
    <property type="project" value="UniProtKB-SubCell"/>
</dbReference>
<feature type="transmembrane region" description="Helical" evidence="12">
    <location>
        <begin position="224"/>
        <end position="248"/>
    </location>
</feature>
<keyword evidence="11 12" id="KW-0407">Ion channel</keyword>
<keyword evidence="6" id="KW-0303">Gap junction</keyword>
<protein>
    <recommendedName>
        <fullName evidence="12">Innexin</fullName>
    </recommendedName>
</protein>
<reference evidence="13 14" key="1">
    <citation type="submission" date="2021-06" db="EMBL/GenBank/DDBJ databases">
        <title>Caerostris darwini draft genome.</title>
        <authorList>
            <person name="Kono N."/>
            <person name="Arakawa K."/>
        </authorList>
    </citation>
    <scope>NUCLEOTIDE SEQUENCE [LARGE SCALE GENOMIC DNA]</scope>
</reference>
<evidence type="ECO:0000256" key="10">
    <source>
        <dbReference type="ARBA" id="ARBA00023136"/>
    </source>
</evidence>
<organism evidence="13 14">
    <name type="scientific">Caerostris darwini</name>
    <dbReference type="NCBI Taxonomy" id="1538125"/>
    <lineage>
        <taxon>Eukaryota</taxon>
        <taxon>Metazoa</taxon>
        <taxon>Ecdysozoa</taxon>
        <taxon>Arthropoda</taxon>
        <taxon>Chelicerata</taxon>
        <taxon>Arachnida</taxon>
        <taxon>Araneae</taxon>
        <taxon>Araneomorphae</taxon>
        <taxon>Entelegynae</taxon>
        <taxon>Araneoidea</taxon>
        <taxon>Araneidae</taxon>
        <taxon>Caerostris</taxon>
    </lineage>
</organism>
<evidence type="ECO:0000256" key="9">
    <source>
        <dbReference type="ARBA" id="ARBA00023065"/>
    </source>
</evidence>
<dbReference type="GO" id="GO:0005921">
    <property type="term" value="C:gap junction"/>
    <property type="evidence" value="ECO:0007669"/>
    <property type="project" value="UniProtKB-SubCell"/>
</dbReference>
<feature type="transmembrane region" description="Helical" evidence="12">
    <location>
        <begin position="88"/>
        <end position="107"/>
    </location>
</feature>
<keyword evidence="5 12" id="KW-0812">Transmembrane</keyword>
<dbReference type="PANTHER" id="PTHR11893:SF41">
    <property type="entry name" value="INNEXIN INX2"/>
    <property type="match status" value="1"/>
</dbReference>
<comment type="similarity">
    <text evidence="12">Belongs to the pannexin family.</text>
</comment>
<evidence type="ECO:0000256" key="1">
    <source>
        <dbReference type="ARBA" id="ARBA00004610"/>
    </source>
</evidence>
<feature type="transmembrane region" description="Helical" evidence="12">
    <location>
        <begin position="150"/>
        <end position="172"/>
    </location>
</feature>
<proteinExistence type="inferred from homology"/>
<accession>A0AAV4Q9C7</accession>
<dbReference type="Pfam" id="PF00876">
    <property type="entry name" value="Innexin"/>
    <property type="match status" value="1"/>
</dbReference>
<evidence type="ECO:0000256" key="12">
    <source>
        <dbReference type="RuleBase" id="RU010713"/>
    </source>
</evidence>
<dbReference type="AlphaFoldDB" id="A0AAV4Q9C7"/>
<gene>
    <name evidence="12 13" type="primary">inx</name>
    <name evidence="13" type="ORF">CDAR_304851</name>
</gene>
<evidence type="ECO:0000256" key="4">
    <source>
        <dbReference type="ARBA" id="ARBA00022475"/>
    </source>
</evidence>
<sequence>MLPLLNLVKFKGGSRRSFSIVVDFYQIHVRNFFLFGFGLCMARQLFGDNIVCHSARASLSQSYLDNKCFINGTMTTDEKFQPLVYHDYYQWVAIVLLLSAFTSYFPFSIWSRRCGSYLNELTTKIHDDASCERLYKLVEKSRGNYMFWKIWALEWYYMVHFIVHGIVFNKFFNRVWSDKGWSWTAIDTLFPESGVCNFDYINGGDLTTGKFVCLLPLNSVYRKVFWGLYVLAIFLIVLQIITFFYRVLTVIRFGNKWVNVWWVLHVAQSEAQTWESQQWIKQKWKRMIAGRPVNYIPPLMMEENGTKV</sequence>
<evidence type="ECO:0000256" key="6">
    <source>
        <dbReference type="ARBA" id="ARBA00022868"/>
    </source>
</evidence>
<comment type="subcellular location">
    <subcellularLocation>
        <location evidence="1">Cell junction</location>
        <location evidence="1">Gap junction</location>
    </subcellularLocation>
    <subcellularLocation>
        <location evidence="2 12">Cell membrane</location>
        <topology evidence="2 12">Multi-pass membrane protein</topology>
    </subcellularLocation>
</comment>
<dbReference type="Proteomes" id="UP001054837">
    <property type="component" value="Unassembled WGS sequence"/>
</dbReference>
<dbReference type="GO" id="GO:0005243">
    <property type="term" value="F:gap junction channel activity"/>
    <property type="evidence" value="ECO:0007669"/>
    <property type="project" value="TreeGrafter"/>
</dbReference>
<evidence type="ECO:0000313" key="13">
    <source>
        <dbReference type="EMBL" id="GIY03993.1"/>
    </source>
</evidence>
<dbReference type="GO" id="GO:0007602">
    <property type="term" value="P:phototransduction"/>
    <property type="evidence" value="ECO:0007669"/>
    <property type="project" value="TreeGrafter"/>
</dbReference>
<comment type="function">
    <text evidence="12">Structural component of the gap junctions.</text>
</comment>
<name>A0AAV4Q9C7_9ARAC</name>
<keyword evidence="14" id="KW-1185">Reference proteome</keyword>